<keyword evidence="2" id="KW-0472">Membrane</keyword>
<feature type="compositionally biased region" description="Low complexity" evidence="1">
    <location>
        <begin position="1"/>
        <end position="15"/>
    </location>
</feature>
<comment type="caution">
    <text evidence="3">The sequence shown here is derived from an EMBL/GenBank/DDBJ whole genome shotgun (WGS) entry which is preliminary data.</text>
</comment>
<dbReference type="AlphaFoldDB" id="A0A964XKF8"/>
<evidence type="ECO:0000256" key="1">
    <source>
        <dbReference type="SAM" id="MobiDB-lite"/>
    </source>
</evidence>
<gene>
    <name evidence="3" type="ORF">GUY60_12320</name>
</gene>
<sequence length="198" mass="19736">MSTETKTTSTTSTTKKASEETEPVLEDAVPAADETVTDETVTGDADLDSDLDGDDDLEADADPVAAKPQGVGQGAAAVVAAGLGVVSLTGSWVGTVAAARSNLTGQLQTAQTAGVAEQIQALYGDQWHLTALIGGAFALLAVIIGVAVLVRPAFGAPGRAQAPWIKSVSLAGVGLGVIGLLLALAKYTDLILGLPAAS</sequence>
<evidence type="ECO:0000313" key="3">
    <source>
        <dbReference type="EMBL" id="NBE52195.1"/>
    </source>
</evidence>
<feature type="compositionally biased region" description="Acidic residues" evidence="1">
    <location>
        <begin position="45"/>
        <end position="61"/>
    </location>
</feature>
<keyword evidence="4" id="KW-1185">Reference proteome</keyword>
<feature type="transmembrane region" description="Helical" evidence="2">
    <location>
        <begin position="162"/>
        <end position="185"/>
    </location>
</feature>
<feature type="compositionally biased region" description="Low complexity" evidence="1">
    <location>
        <begin position="31"/>
        <end position="44"/>
    </location>
</feature>
<feature type="transmembrane region" description="Helical" evidence="2">
    <location>
        <begin position="127"/>
        <end position="150"/>
    </location>
</feature>
<dbReference type="Proteomes" id="UP000598297">
    <property type="component" value="Unassembled WGS sequence"/>
</dbReference>
<keyword evidence="2" id="KW-1133">Transmembrane helix</keyword>
<keyword evidence="2" id="KW-0812">Transmembrane</keyword>
<name>A0A964XKF8_9ACTN</name>
<accession>A0A964XKF8</accession>
<reference evidence="3" key="1">
    <citation type="submission" date="2020-01" db="EMBL/GenBank/DDBJ databases">
        <title>Whole-genome analyses of novel actinobacteria.</title>
        <authorList>
            <person name="Sahin N."/>
        </authorList>
    </citation>
    <scope>NUCLEOTIDE SEQUENCE</scope>
    <source>
        <strain evidence="3">YC537</strain>
    </source>
</reference>
<dbReference type="EMBL" id="JAAAHS010000071">
    <property type="protein sequence ID" value="NBE52195.1"/>
    <property type="molecule type" value="Genomic_DNA"/>
</dbReference>
<dbReference type="RefSeq" id="WP_161696889.1">
    <property type="nucleotide sequence ID" value="NZ_JAAAHS010000071.1"/>
</dbReference>
<evidence type="ECO:0000256" key="2">
    <source>
        <dbReference type="SAM" id="Phobius"/>
    </source>
</evidence>
<dbReference type="OrthoDB" id="3853425at2"/>
<organism evidence="3 4">
    <name type="scientific">Streptomyces boluensis</name>
    <dbReference type="NCBI Taxonomy" id="1775135"/>
    <lineage>
        <taxon>Bacteria</taxon>
        <taxon>Bacillati</taxon>
        <taxon>Actinomycetota</taxon>
        <taxon>Actinomycetes</taxon>
        <taxon>Kitasatosporales</taxon>
        <taxon>Streptomycetaceae</taxon>
        <taxon>Streptomyces</taxon>
    </lineage>
</organism>
<protein>
    <submittedName>
        <fullName evidence="3">Uncharacterized protein</fullName>
    </submittedName>
</protein>
<evidence type="ECO:0000313" key="4">
    <source>
        <dbReference type="Proteomes" id="UP000598297"/>
    </source>
</evidence>
<feature type="region of interest" description="Disordered" evidence="1">
    <location>
        <begin position="1"/>
        <end position="61"/>
    </location>
</feature>
<proteinExistence type="predicted"/>